<comment type="caution">
    <text evidence="1">The sequence shown here is derived from an EMBL/GenBank/DDBJ whole genome shotgun (WGS) entry which is preliminary data.</text>
</comment>
<accession>A0A926DGE3</accession>
<dbReference type="Proteomes" id="UP000617951">
    <property type="component" value="Unassembled WGS sequence"/>
</dbReference>
<gene>
    <name evidence="1" type="ORF">H8693_05845</name>
</gene>
<dbReference type="RefSeq" id="WP_249280212.1">
    <property type="nucleotide sequence ID" value="NZ_JACRSS010000002.1"/>
</dbReference>
<evidence type="ECO:0000313" key="1">
    <source>
        <dbReference type="EMBL" id="MBC8538450.1"/>
    </source>
</evidence>
<evidence type="ECO:0008006" key="3">
    <source>
        <dbReference type="Google" id="ProtNLM"/>
    </source>
</evidence>
<dbReference type="AlphaFoldDB" id="A0A926DGE3"/>
<dbReference type="Gene3D" id="2.130.10.10">
    <property type="entry name" value="YVTN repeat-like/Quinoprotein amine dehydrogenase"/>
    <property type="match status" value="1"/>
</dbReference>
<sequence length="367" mass="42452">MKLTNFIKKECYQMITSMKNTYLAIGLDGGIAIYKFLTAEEIVNIKLPYGPQNICFSSNEEYVAFVWNGGKICVCDCATGKEVSRGNVTKEKSKYLFFSEDGKYIYNMDSGGVFSRFDWNVCKNYILLDLKKIAPWNKQHLAEQDFERFWSVLPETVKKGDKNPLGLDKNIARKNYLKPECRIRFAYKTHNQEYVFDAVKKILRWKYPFNLNDYIIQDPNWPTVGDIMVLFCESKGYYAILIDYITSKIEIYDQGENLLYTLPELSGTPIKKTNLHYGMLVQYDKYAIAWAPNGEYLAVTIVESDLKMDKEKRTLKIYQSKDWTIVKEYILPGIHFVGFSGDSKYLLLGTSLGGYCIEIADFLSLFC</sequence>
<name>A0A926DGE3_9FIRM</name>
<reference evidence="1" key="1">
    <citation type="submission" date="2020-08" db="EMBL/GenBank/DDBJ databases">
        <title>Genome public.</title>
        <authorList>
            <person name="Liu C."/>
            <person name="Sun Q."/>
        </authorList>
    </citation>
    <scope>NUCLEOTIDE SEQUENCE</scope>
    <source>
        <strain evidence="1">NSJ-63</strain>
    </source>
</reference>
<dbReference type="EMBL" id="JACRSS010000002">
    <property type="protein sequence ID" value="MBC8538450.1"/>
    <property type="molecule type" value="Genomic_DNA"/>
</dbReference>
<dbReference type="SUPFAM" id="SSF82171">
    <property type="entry name" value="DPP6 N-terminal domain-like"/>
    <property type="match status" value="1"/>
</dbReference>
<protein>
    <recommendedName>
        <fullName evidence="3">WD40 repeat domain-containing protein</fullName>
    </recommendedName>
</protein>
<evidence type="ECO:0000313" key="2">
    <source>
        <dbReference type="Proteomes" id="UP000617951"/>
    </source>
</evidence>
<keyword evidence="2" id="KW-1185">Reference proteome</keyword>
<organism evidence="1 2">
    <name type="scientific">Guopingia tenuis</name>
    <dbReference type="NCBI Taxonomy" id="2763656"/>
    <lineage>
        <taxon>Bacteria</taxon>
        <taxon>Bacillati</taxon>
        <taxon>Bacillota</taxon>
        <taxon>Clostridia</taxon>
        <taxon>Christensenellales</taxon>
        <taxon>Christensenellaceae</taxon>
        <taxon>Guopingia</taxon>
    </lineage>
</organism>
<proteinExistence type="predicted"/>
<dbReference type="InterPro" id="IPR015943">
    <property type="entry name" value="WD40/YVTN_repeat-like_dom_sf"/>
</dbReference>